<evidence type="ECO:0000313" key="2">
    <source>
        <dbReference type="EMBL" id="MBR8642826.1"/>
    </source>
</evidence>
<comment type="caution">
    <text evidence="2">The sequence shown here is derived from an EMBL/GenBank/DDBJ whole genome shotgun (WGS) entry which is preliminary data.</text>
</comment>
<proteinExistence type="predicted"/>
<dbReference type="Proteomes" id="UP000682308">
    <property type="component" value="Unassembled WGS sequence"/>
</dbReference>
<dbReference type="EMBL" id="JAGTPG010000002">
    <property type="protein sequence ID" value="MBR8642826.1"/>
    <property type="molecule type" value="Genomic_DNA"/>
</dbReference>
<organism evidence="2 3">
    <name type="scientific">Streptomyces tuirus</name>
    <dbReference type="NCBI Taxonomy" id="68278"/>
    <lineage>
        <taxon>Bacteria</taxon>
        <taxon>Bacillati</taxon>
        <taxon>Actinomycetota</taxon>
        <taxon>Actinomycetes</taxon>
        <taxon>Kitasatosporales</taxon>
        <taxon>Streptomycetaceae</taxon>
        <taxon>Streptomyces</taxon>
    </lineage>
</organism>
<evidence type="ECO:0000313" key="3">
    <source>
        <dbReference type="Proteomes" id="UP000682308"/>
    </source>
</evidence>
<accession>A0A941J5L1</accession>
<name>A0A941J5L1_9ACTN</name>
<gene>
    <name evidence="2" type="ORF">KEF29_34770</name>
</gene>
<dbReference type="AlphaFoldDB" id="A0A941J5L1"/>
<sequence>MVCQRTLRVAAQLRDEAQLGQDQGVRPVETDLAVPFQDRAHPGLRLVEEPLATRAETEPQLRVDLARTEAEFGGEAPGPLVVLPSPADVAGEQRRPPEPGEQVRGLGGQAELLGGVQPALPQPGRPLVVAVDLGDRRERVHRPQLPARVPDFPEELRAAPSVLLRTGQIAP</sequence>
<evidence type="ECO:0000256" key="1">
    <source>
        <dbReference type="SAM" id="MobiDB-lite"/>
    </source>
</evidence>
<protein>
    <submittedName>
        <fullName evidence="2">Uncharacterized protein</fullName>
    </submittedName>
</protein>
<feature type="region of interest" description="Disordered" evidence="1">
    <location>
        <begin position="74"/>
        <end position="103"/>
    </location>
</feature>
<keyword evidence="3" id="KW-1185">Reference proteome</keyword>
<reference evidence="2 3" key="1">
    <citation type="submission" date="2021-04" db="EMBL/GenBank/DDBJ databases">
        <title>Characterization of the biosynthetic gene cluster of new lipopeptides with antitumor activity in the genome of the marine Streptomyces PHM034.</title>
        <authorList>
            <person name="Ceniceros A."/>
            <person name="Canedo L."/>
            <person name="Mendez C."/>
            <person name="Olano C."/>
            <person name="Schleissner C."/>
            <person name="Cuevas C."/>
            <person name="De La Calle F."/>
            <person name="Salas J.A."/>
        </authorList>
    </citation>
    <scope>NUCLEOTIDE SEQUENCE [LARGE SCALE GENOMIC DNA]</scope>
    <source>
        <strain evidence="2 3">PHM034</strain>
    </source>
</reference>